<reference evidence="2" key="3">
    <citation type="submission" date="2022-01" db="EMBL/GenBank/DDBJ databases">
        <authorList>
            <person name="Rubenstein D.R."/>
        </authorList>
    </citation>
    <scope>NUCLEOTIDE SEQUENCE</scope>
    <source>
        <strain evidence="2">SS15</strain>
        <tissue evidence="2">Liver</tissue>
    </source>
</reference>
<name>A0A835NDB9_9PASS</name>
<evidence type="ECO:0000313" key="3">
    <source>
        <dbReference type="Proteomes" id="UP000618051"/>
    </source>
</evidence>
<evidence type="ECO:0000313" key="2">
    <source>
        <dbReference type="EMBL" id="KAI1231300.1"/>
    </source>
</evidence>
<organism evidence="1">
    <name type="scientific">Lamprotornis superbus</name>
    <dbReference type="NCBI Taxonomy" id="245042"/>
    <lineage>
        <taxon>Eukaryota</taxon>
        <taxon>Metazoa</taxon>
        <taxon>Chordata</taxon>
        <taxon>Craniata</taxon>
        <taxon>Vertebrata</taxon>
        <taxon>Euteleostomi</taxon>
        <taxon>Archelosauria</taxon>
        <taxon>Archosauria</taxon>
        <taxon>Dinosauria</taxon>
        <taxon>Saurischia</taxon>
        <taxon>Theropoda</taxon>
        <taxon>Coelurosauria</taxon>
        <taxon>Aves</taxon>
        <taxon>Neognathae</taxon>
        <taxon>Neoaves</taxon>
        <taxon>Telluraves</taxon>
        <taxon>Australaves</taxon>
        <taxon>Passeriformes</taxon>
        <taxon>Sturnidae</taxon>
        <taxon>Lamprotornis</taxon>
    </lineage>
</organism>
<comment type="caution">
    <text evidence="1">The sequence shown here is derived from an EMBL/GenBank/DDBJ whole genome shotgun (WGS) entry which is preliminary data.</text>
</comment>
<keyword evidence="3" id="KW-1185">Reference proteome</keyword>
<evidence type="ECO:0000313" key="1">
    <source>
        <dbReference type="EMBL" id="KAG0113154.1"/>
    </source>
</evidence>
<reference evidence="2 3" key="2">
    <citation type="journal article" date="2021" name="J. Hered.">
        <title>Feather Gene Expression Elucidates the Developmental Basis of Plumage Iridescence in African Starlings.</title>
        <authorList>
            <person name="Rubenstein D.R."/>
            <person name="Corvelo A."/>
            <person name="MacManes M.D."/>
            <person name="Maia R."/>
            <person name="Narzisi G."/>
            <person name="Rousaki A."/>
            <person name="Vandenabeele P."/>
            <person name="Shawkey M.D."/>
            <person name="Solomon J."/>
        </authorList>
    </citation>
    <scope>NUCLEOTIDE SEQUENCE [LARGE SCALE GENOMIC DNA]</scope>
    <source>
        <strain evidence="2">SS15</strain>
    </source>
</reference>
<gene>
    <name evidence="2" type="ORF">IHE44_0008241</name>
    <name evidence="1" type="ORF">IHE44_011668</name>
</gene>
<dbReference type="AlphaFoldDB" id="A0A835NDB9"/>
<dbReference type="Proteomes" id="UP000618051">
    <property type="component" value="Unassembled WGS sequence"/>
</dbReference>
<accession>A0A835NDB9</accession>
<dbReference type="EMBL" id="JADDUC020000027">
    <property type="protein sequence ID" value="KAI1231300.1"/>
    <property type="molecule type" value="Genomic_DNA"/>
</dbReference>
<reference evidence="1" key="1">
    <citation type="submission" date="2020-10" db="EMBL/GenBank/DDBJ databases">
        <title>Feather gene expression reveals the developmental basis of iridescence in African starlings.</title>
        <authorList>
            <person name="Rubenstein D.R."/>
        </authorList>
    </citation>
    <scope>NUCLEOTIDE SEQUENCE</scope>
    <source>
        <strain evidence="1">SS15</strain>
        <tissue evidence="1">Liver</tissue>
    </source>
</reference>
<sequence>MWGLSVPSLRGVLLCPQLFQRPNALAVQQLTAAQQQQYALAAAHQPHIEGGNFSLLSPAQTEQLQCWDPGLALELGMGWFGS</sequence>
<proteinExistence type="predicted"/>
<dbReference type="EMBL" id="JADDUC010000537">
    <property type="protein sequence ID" value="KAG0113154.1"/>
    <property type="molecule type" value="Genomic_DNA"/>
</dbReference>
<protein>
    <submittedName>
        <fullName evidence="1">Uncharacterized protein</fullName>
    </submittedName>
</protein>